<accession>A0A0E2B9H9</accession>
<dbReference type="AlphaFoldDB" id="A0A0E2B9H9"/>
<dbReference type="InterPro" id="IPR003442">
    <property type="entry name" value="T6A_TsaE"/>
</dbReference>
<dbReference type="PANTHER" id="PTHR33540">
    <property type="entry name" value="TRNA THREONYLCARBAMOYLADENOSINE BIOSYNTHESIS PROTEIN TSAE"/>
    <property type="match status" value="1"/>
</dbReference>
<reference evidence="11 12" key="1">
    <citation type="submission" date="2012-10" db="EMBL/GenBank/DDBJ databases">
        <authorList>
            <person name="Harkins D.M."/>
            <person name="Durkin A.S."/>
            <person name="Brinkac L.M."/>
            <person name="Selengut J.D."/>
            <person name="Sanka R."/>
            <person name="DePew J."/>
            <person name="Purushe J."/>
            <person name="Peacock S.J."/>
            <person name="Thaipadungpanit J."/>
            <person name="Wuthiekanun V.W."/>
            <person name="Day N.P."/>
            <person name="Vinetz J.M."/>
            <person name="Sutton G.G."/>
            <person name="Nelson W.C."/>
            <person name="Fouts D.E."/>
        </authorList>
    </citation>
    <scope>NUCLEOTIDE SEQUENCE [LARGE SCALE GENOMIC DNA]</scope>
    <source>
        <strain evidence="11 12">H1</strain>
    </source>
</reference>
<dbReference type="Gene3D" id="3.40.50.300">
    <property type="entry name" value="P-loop containing nucleotide triphosphate hydrolases"/>
    <property type="match status" value="1"/>
</dbReference>
<keyword evidence="11" id="KW-0378">Hydrolase</keyword>
<gene>
    <name evidence="11" type="ORF">LEP1GSC081_0393</name>
</gene>
<evidence type="ECO:0000256" key="3">
    <source>
        <dbReference type="ARBA" id="ARBA00019010"/>
    </source>
</evidence>
<proteinExistence type="inferred from homology"/>
<comment type="subcellular location">
    <subcellularLocation>
        <location evidence="1">Cytoplasm</location>
    </subcellularLocation>
</comment>
<dbReference type="GO" id="GO:0002949">
    <property type="term" value="P:tRNA threonylcarbamoyladenosine modification"/>
    <property type="evidence" value="ECO:0007669"/>
    <property type="project" value="InterPro"/>
</dbReference>
<keyword evidence="6" id="KW-0479">Metal-binding</keyword>
<keyword evidence="7" id="KW-0547">Nucleotide-binding</keyword>
<evidence type="ECO:0000256" key="1">
    <source>
        <dbReference type="ARBA" id="ARBA00004496"/>
    </source>
</evidence>
<dbReference type="EMBL" id="AHMY02000010">
    <property type="protein sequence ID" value="EKO17552.1"/>
    <property type="molecule type" value="Genomic_DNA"/>
</dbReference>
<dbReference type="RefSeq" id="WP_004764205.1">
    <property type="nucleotide sequence ID" value="NZ_AHMY02000010.1"/>
</dbReference>
<name>A0A0E2B9H9_9LEPT</name>
<evidence type="ECO:0000256" key="9">
    <source>
        <dbReference type="ARBA" id="ARBA00022842"/>
    </source>
</evidence>
<keyword evidence="5" id="KW-0819">tRNA processing</keyword>
<comment type="caution">
    <text evidence="11">The sequence shown here is derived from an EMBL/GenBank/DDBJ whole genome shotgun (WGS) entry which is preliminary data.</text>
</comment>
<dbReference type="InterPro" id="IPR027417">
    <property type="entry name" value="P-loop_NTPase"/>
</dbReference>
<dbReference type="SUPFAM" id="SSF52540">
    <property type="entry name" value="P-loop containing nucleoside triphosphate hydrolases"/>
    <property type="match status" value="1"/>
</dbReference>
<protein>
    <recommendedName>
        <fullName evidence="3">tRNA threonylcarbamoyladenosine biosynthesis protein TsaE</fullName>
    </recommendedName>
    <alternativeName>
        <fullName evidence="10">t(6)A37 threonylcarbamoyladenosine biosynthesis protein TsaE</fullName>
    </alternativeName>
</protein>
<comment type="similarity">
    <text evidence="2">Belongs to the TsaE family.</text>
</comment>
<organism evidence="11 12">
    <name type="scientific">Leptospira kirschneri str. H1</name>
    <dbReference type="NCBI Taxonomy" id="1049966"/>
    <lineage>
        <taxon>Bacteria</taxon>
        <taxon>Pseudomonadati</taxon>
        <taxon>Spirochaetota</taxon>
        <taxon>Spirochaetia</taxon>
        <taxon>Leptospirales</taxon>
        <taxon>Leptospiraceae</taxon>
        <taxon>Leptospira</taxon>
    </lineage>
</organism>
<evidence type="ECO:0000256" key="10">
    <source>
        <dbReference type="ARBA" id="ARBA00032441"/>
    </source>
</evidence>
<dbReference type="GO" id="GO:0016787">
    <property type="term" value="F:hydrolase activity"/>
    <property type="evidence" value="ECO:0007669"/>
    <property type="project" value="UniProtKB-KW"/>
</dbReference>
<evidence type="ECO:0000256" key="8">
    <source>
        <dbReference type="ARBA" id="ARBA00022840"/>
    </source>
</evidence>
<keyword evidence="8" id="KW-0067">ATP-binding</keyword>
<dbReference type="GO" id="GO:0005737">
    <property type="term" value="C:cytoplasm"/>
    <property type="evidence" value="ECO:0007669"/>
    <property type="project" value="UniProtKB-SubCell"/>
</dbReference>
<dbReference type="Pfam" id="PF02367">
    <property type="entry name" value="TsaE"/>
    <property type="match status" value="2"/>
</dbReference>
<evidence type="ECO:0000313" key="11">
    <source>
        <dbReference type="EMBL" id="EKO17552.1"/>
    </source>
</evidence>
<evidence type="ECO:0000313" key="12">
    <source>
        <dbReference type="Proteomes" id="UP000006253"/>
    </source>
</evidence>
<dbReference type="GO" id="GO:0005524">
    <property type="term" value="F:ATP binding"/>
    <property type="evidence" value="ECO:0007669"/>
    <property type="project" value="UniProtKB-KW"/>
</dbReference>
<keyword evidence="9" id="KW-0460">Magnesium</keyword>
<sequence length="193" mass="22282">MELEFKNLKLDELDKPAEFLASLILKEDLHPVFLFTGVMGAGKTTFASKLVKKILPNANVNSPTYTLINEYSISKKTDLSLNFQNQNISAKNFISKEKFDREKIQIHHFDLHRLKSPDELEDLGFEETWGKAGVSIIEWWQVAKEDLDLLPLKIEVEFKIVSEYERTIIIKSTDIENFASLKKLWKKVKGNPI</sequence>
<evidence type="ECO:0000256" key="7">
    <source>
        <dbReference type="ARBA" id="ARBA00022741"/>
    </source>
</evidence>
<evidence type="ECO:0000256" key="6">
    <source>
        <dbReference type="ARBA" id="ARBA00022723"/>
    </source>
</evidence>
<dbReference type="Proteomes" id="UP000006253">
    <property type="component" value="Unassembled WGS sequence"/>
</dbReference>
<dbReference type="PANTHER" id="PTHR33540:SF2">
    <property type="entry name" value="TRNA THREONYLCARBAMOYLADENOSINE BIOSYNTHESIS PROTEIN TSAE"/>
    <property type="match status" value="1"/>
</dbReference>
<evidence type="ECO:0000256" key="2">
    <source>
        <dbReference type="ARBA" id="ARBA00007599"/>
    </source>
</evidence>
<keyword evidence="4" id="KW-0963">Cytoplasm</keyword>
<evidence type="ECO:0000256" key="4">
    <source>
        <dbReference type="ARBA" id="ARBA00022490"/>
    </source>
</evidence>
<dbReference type="GO" id="GO:0046872">
    <property type="term" value="F:metal ion binding"/>
    <property type="evidence" value="ECO:0007669"/>
    <property type="project" value="UniProtKB-KW"/>
</dbReference>
<evidence type="ECO:0000256" key="5">
    <source>
        <dbReference type="ARBA" id="ARBA00022694"/>
    </source>
</evidence>